<evidence type="ECO:0000256" key="1">
    <source>
        <dbReference type="ARBA" id="ARBA00006252"/>
    </source>
</evidence>
<organism evidence="5 6">
    <name type="scientific">Rhodococcus ruber</name>
    <dbReference type="NCBI Taxonomy" id="1830"/>
    <lineage>
        <taxon>Bacteria</taxon>
        <taxon>Bacillati</taxon>
        <taxon>Actinomycetota</taxon>
        <taxon>Actinomycetes</taxon>
        <taxon>Mycobacteriales</taxon>
        <taxon>Nocardiaceae</taxon>
        <taxon>Rhodococcus</taxon>
    </lineage>
</organism>
<feature type="region of interest" description="Disordered" evidence="3">
    <location>
        <begin position="196"/>
        <end position="218"/>
    </location>
</feature>
<reference evidence="5" key="1">
    <citation type="submission" date="2022-12" db="EMBL/GenBank/DDBJ databases">
        <authorList>
            <person name="Krivoruchko A.V."/>
            <person name="Elkin A."/>
        </authorList>
    </citation>
    <scope>NUCLEOTIDE SEQUENCE</scope>
    <source>
        <strain evidence="5">IEGM 1391</strain>
    </source>
</reference>
<gene>
    <name evidence="5" type="ORF">O4220_04635</name>
</gene>
<feature type="compositionally biased region" description="Polar residues" evidence="3">
    <location>
        <begin position="197"/>
        <end position="218"/>
    </location>
</feature>
<comment type="similarity">
    <text evidence="1">Belongs to the NAD(P)H dehydrogenase (quinone) family.</text>
</comment>
<dbReference type="PANTHER" id="PTHR10204:SF34">
    <property type="entry name" value="NAD(P)H DEHYDROGENASE [QUINONE] 1 ISOFORM 1"/>
    <property type="match status" value="1"/>
</dbReference>
<dbReference type="RefSeq" id="WP_269602452.1">
    <property type="nucleotide sequence ID" value="NZ_JAPWIJ010000002.1"/>
</dbReference>
<evidence type="ECO:0000256" key="2">
    <source>
        <dbReference type="ARBA" id="ARBA00023002"/>
    </source>
</evidence>
<dbReference type="InterPro" id="IPR029039">
    <property type="entry name" value="Flavoprotein-like_sf"/>
</dbReference>
<dbReference type="Proteomes" id="UP001081071">
    <property type="component" value="Unassembled WGS sequence"/>
</dbReference>
<dbReference type="PANTHER" id="PTHR10204">
    <property type="entry name" value="NAD P H OXIDOREDUCTASE-RELATED"/>
    <property type="match status" value="1"/>
</dbReference>
<dbReference type="Pfam" id="PF02525">
    <property type="entry name" value="Flavodoxin_2"/>
    <property type="match status" value="1"/>
</dbReference>
<feature type="domain" description="Flavodoxin-like fold" evidence="4">
    <location>
        <begin position="1"/>
        <end position="176"/>
    </location>
</feature>
<dbReference type="EMBL" id="JAPWIJ010000002">
    <property type="protein sequence ID" value="MCZ4517794.1"/>
    <property type="molecule type" value="Genomic_DNA"/>
</dbReference>
<protein>
    <submittedName>
        <fullName evidence="5">NAD(P)H-dependent oxidoreductase</fullName>
    </submittedName>
</protein>
<proteinExistence type="inferred from homology"/>
<keyword evidence="2" id="KW-0560">Oxidoreductase</keyword>
<dbReference type="InterPro" id="IPR003680">
    <property type="entry name" value="Flavodoxin_fold"/>
</dbReference>
<dbReference type="SUPFAM" id="SSF52218">
    <property type="entry name" value="Flavoproteins"/>
    <property type="match status" value="1"/>
</dbReference>
<name>A0ABT4MA11_9NOCA</name>
<evidence type="ECO:0000313" key="6">
    <source>
        <dbReference type="Proteomes" id="UP001081071"/>
    </source>
</evidence>
<dbReference type="InterPro" id="IPR051545">
    <property type="entry name" value="NAD(P)H_dehydrogenase_qn"/>
</dbReference>
<accession>A0ABT4MA11</accession>
<evidence type="ECO:0000259" key="4">
    <source>
        <dbReference type="Pfam" id="PF02525"/>
    </source>
</evidence>
<evidence type="ECO:0000313" key="5">
    <source>
        <dbReference type="EMBL" id="MCZ4517794.1"/>
    </source>
</evidence>
<comment type="caution">
    <text evidence="5">The sequence shown here is derived from an EMBL/GenBank/DDBJ whole genome shotgun (WGS) entry which is preliminary data.</text>
</comment>
<evidence type="ECO:0000256" key="3">
    <source>
        <dbReference type="SAM" id="MobiDB-lite"/>
    </source>
</evidence>
<keyword evidence="6" id="KW-1185">Reference proteome</keyword>
<sequence length="218" mass="24028">MTALVVVSHSDPDSLTHSVSRSISDAIRTSGGIVETADLAAENFDPRFAIDDLNLYRGNGTPPADVLAEQQRIDRADHLILAFPMYWWSMPALLKGWIDRVFVSGWAYEYNPGVEFVKKLDRLVVHLVVIAGDEAESFERHGVYDAFRTQIERGIVEYCGATVGSTTFVYESDSRPREDLAVEISEIGIAVAARVQDQPSHSGARNTAPTYSNSHATV</sequence>
<dbReference type="Gene3D" id="3.40.50.360">
    <property type="match status" value="1"/>
</dbReference>